<dbReference type="SMART" id="SM01003">
    <property type="entry name" value="AlaDh_PNT_N"/>
    <property type="match status" value="1"/>
</dbReference>
<evidence type="ECO:0000259" key="9">
    <source>
        <dbReference type="SMART" id="SM01002"/>
    </source>
</evidence>
<keyword evidence="6" id="KW-1278">Translocase</keyword>
<dbReference type="GO" id="GO:0008750">
    <property type="term" value="F:proton-translocating NAD(P)+ transhydrogenase activity"/>
    <property type="evidence" value="ECO:0007669"/>
    <property type="project" value="UniProtKB-EC"/>
</dbReference>
<evidence type="ECO:0000256" key="7">
    <source>
        <dbReference type="ARBA" id="ARBA00023027"/>
    </source>
</evidence>
<dbReference type="Proteomes" id="UP000249542">
    <property type="component" value="Unassembled WGS sequence"/>
</dbReference>
<comment type="caution">
    <text evidence="11">The sequence shown here is derived from an EMBL/GenBank/DDBJ whole genome shotgun (WGS) entry which is preliminary data.</text>
</comment>
<dbReference type="InterPro" id="IPR008143">
    <property type="entry name" value="Ala_DH/PNT_CS2"/>
</dbReference>
<dbReference type="Gene3D" id="3.40.50.720">
    <property type="entry name" value="NAD(P)-binding Rossmann-like Domain"/>
    <property type="match status" value="2"/>
</dbReference>
<comment type="similarity">
    <text evidence="2">Belongs to the AlaDH/PNT family.</text>
</comment>
<evidence type="ECO:0000256" key="5">
    <source>
        <dbReference type="ARBA" id="ARBA00022857"/>
    </source>
</evidence>
<keyword evidence="5" id="KW-0521">NADP</keyword>
<evidence type="ECO:0000256" key="6">
    <source>
        <dbReference type="ARBA" id="ARBA00022967"/>
    </source>
</evidence>
<evidence type="ECO:0000256" key="4">
    <source>
        <dbReference type="ARBA" id="ARBA00022741"/>
    </source>
</evidence>
<keyword evidence="12" id="KW-1185">Reference proteome</keyword>
<organism evidence="11 12">
    <name type="scientific">Mesonia algae</name>
    <dbReference type="NCBI Taxonomy" id="213248"/>
    <lineage>
        <taxon>Bacteria</taxon>
        <taxon>Pseudomonadati</taxon>
        <taxon>Bacteroidota</taxon>
        <taxon>Flavobacteriia</taxon>
        <taxon>Flavobacteriales</taxon>
        <taxon>Flavobacteriaceae</taxon>
        <taxon>Mesonia</taxon>
    </lineage>
</organism>
<dbReference type="EC" id="7.1.1.1" evidence="3"/>
<dbReference type="AlphaFoldDB" id="A0A2W7I2W4"/>
<evidence type="ECO:0000256" key="1">
    <source>
        <dbReference type="ARBA" id="ARBA00003943"/>
    </source>
</evidence>
<dbReference type="Pfam" id="PF01262">
    <property type="entry name" value="AlaDh_PNT_C"/>
    <property type="match status" value="1"/>
</dbReference>
<comment type="catalytic activity">
    <reaction evidence="8">
        <text>NAD(+) + NADPH + H(+)(in) = NADH + NADP(+) + H(+)(out)</text>
        <dbReference type="Rhea" id="RHEA:47992"/>
        <dbReference type="ChEBI" id="CHEBI:15378"/>
        <dbReference type="ChEBI" id="CHEBI:57540"/>
        <dbReference type="ChEBI" id="CHEBI:57783"/>
        <dbReference type="ChEBI" id="CHEBI:57945"/>
        <dbReference type="ChEBI" id="CHEBI:58349"/>
        <dbReference type="EC" id="7.1.1.1"/>
    </reaction>
</comment>
<keyword evidence="4" id="KW-0547">Nucleotide-binding</keyword>
<dbReference type="SUPFAM" id="SSF51735">
    <property type="entry name" value="NAD(P)-binding Rossmann-fold domains"/>
    <property type="match status" value="1"/>
</dbReference>
<sequence>MKHHFGLLKESSQETRLAFLPQEVKKLIEKYEVVIQVEKDYGLRANITDAEYISAGATIETKAHILQKANFILSINDVIEEKDNVTPHTTFIGIYNTLYFSERLEKFKKLQAKVYSLDQLPRTTLAQAMDVRSSLDALSGYKAVLKATELYAKVFPMITTATSTLQPAKVLVLGAGVAGLQAIATAKRLGAIVHAFDVRKAAGEEVRSLGANFIEVEGNTEAKNSGGYAVEQAEDYKQRQQDRINEQLQSTNIVICTANIPGKKAPVLIDENAVQNMPSGSVIIDLAAEQGGNCSLTKNNETITYNSTTILGNSHLSRELSKAASQLLSANYFNFIKHFIEKGEENELIKATQVINQE</sequence>
<dbReference type="GO" id="GO:0050661">
    <property type="term" value="F:NADP binding"/>
    <property type="evidence" value="ECO:0007669"/>
    <property type="project" value="TreeGrafter"/>
</dbReference>
<reference evidence="11 12" key="1">
    <citation type="submission" date="2018-06" db="EMBL/GenBank/DDBJ databases">
        <title>Genomic Encyclopedia of Archaeal and Bacterial Type Strains, Phase II (KMG-II): from individual species to whole genera.</title>
        <authorList>
            <person name="Goeker M."/>
        </authorList>
    </citation>
    <scope>NUCLEOTIDE SEQUENCE [LARGE SCALE GENOMIC DNA]</scope>
    <source>
        <strain evidence="11 12">DSM 15361</strain>
    </source>
</reference>
<evidence type="ECO:0000313" key="11">
    <source>
        <dbReference type="EMBL" id="PZW39615.1"/>
    </source>
</evidence>
<dbReference type="GO" id="GO:0006740">
    <property type="term" value="P:NADPH regeneration"/>
    <property type="evidence" value="ECO:0007669"/>
    <property type="project" value="TreeGrafter"/>
</dbReference>
<comment type="function">
    <text evidence="1">The transhydrogenation between NADH and NADP is coupled to respiration and ATP hydrolysis and functions as a proton pump across the membrane.</text>
</comment>
<dbReference type="InterPro" id="IPR007886">
    <property type="entry name" value="AlaDH/PNT_N"/>
</dbReference>
<evidence type="ECO:0000313" key="12">
    <source>
        <dbReference type="Proteomes" id="UP000249542"/>
    </source>
</evidence>
<dbReference type="SUPFAM" id="SSF52283">
    <property type="entry name" value="Formate/glycerate dehydrogenase catalytic domain-like"/>
    <property type="match status" value="1"/>
</dbReference>
<dbReference type="PANTHER" id="PTHR10160">
    <property type="entry name" value="NAD(P) TRANSHYDROGENASE"/>
    <property type="match status" value="1"/>
</dbReference>
<proteinExistence type="inferred from homology"/>
<dbReference type="InterPro" id="IPR007698">
    <property type="entry name" value="AlaDH/PNT_NAD(H)-bd"/>
</dbReference>
<dbReference type="SMART" id="SM01002">
    <property type="entry name" value="AlaDh_PNT_C"/>
    <property type="match status" value="1"/>
</dbReference>
<evidence type="ECO:0000256" key="2">
    <source>
        <dbReference type="ARBA" id="ARBA00005689"/>
    </source>
</evidence>
<dbReference type="EMBL" id="QKYV01000005">
    <property type="protein sequence ID" value="PZW39615.1"/>
    <property type="molecule type" value="Genomic_DNA"/>
</dbReference>
<dbReference type="PANTHER" id="PTHR10160:SF19">
    <property type="entry name" value="PROTON-TRANSLOCATING NAD(P)(+) TRANSHYDROGENASE"/>
    <property type="match status" value="1"/>
</dbReference>
<feature type="domain" description="Alanine dehydrogenase/pyridine nucleotide transhydrogenase N-terminal" evidence="10">
    <location>
        <begin position="6"/>
        <end position="139"/>
    </location>
</feature>
<accession>A0A2W7I2W4</accession>
<evidence type="ECO:0000256" key="8">
    <source>
        <dbReference type="ARBA" id="ARBA00048202"/>
    </source>
</evidence>
<protein>
    <recommendedName>
        <fullName evidence="3">proton-translocating NAD(P)(+) transhydrogenase</fullName>
        <ecNumber evidence="3">7.1.1.1</ecNumber>
    </recommendedName>
</protein>
<dbReference type="GO" id="GO:0016491">
    <property type="term" value="F:oxidoreductase activity"/>
    <property type="evidence" value="ECO:0007669"/>
    <property type="project" value="InterPro"/>
</dbReference>
<dbReference type="PROSITE" id="PS00837">
    <property type="entry name" value="ALADH_PNT_2"/>
    <property type="match status" value="1"/>
</dbReference>
<dbReference type="RefSeq" id="WP_111541267.1">
    <property type="nucleotide sequence ID" value="NZ_QKYV01000005.1"/>
</dbReference>
<dbReference type="Pfam" id="PF05222">
    <property type="entry name" value="AlaDh_PNT_N"/>
    <property type="match status" value="1"/>
</dbReference>
<evidence type="ECO:0000259" key="10">
    <source>
        <dbReference type="SMART" id="SM01003"/>
    </source>
</evidence>
<name>A0A2W7I2W4_9FLAO</name>
<dbReference type="InterPro" id="IPR036291">
    <property type="entry name" value="NAD(P)-bd_dom_sf"/>
</dbReference>
<keyword evidence="7" id="KW-0520">NAD</keyword>
<dbReference type="CDD" id="cd05304">
    <property type="entry name" value="Rubrum_tdh"/>
    <property type="match status" value="1"/>
</dbReference>
<evidence type="ECO:0000256" key="3">
    <source>
        <dbReference type="ARBA" id="ARBA00012943"/>
    </source>
</evidence>
<gene>
    <name evidence="11" type="ORF">LX95_01975</name>
</gene>
<feature type="domain" description="Alanine dehydrogenase/pyridine nucleotide transhydrogenase NAD(H)-binding" evidence="9">
    <location>
        <begin position="148"/>
        <end position="312"/>
    </location>
</feature>
<dbReference type="GO" id="GO:0005886">
    <property type="term" value="C:plasma membrane"/>
    <property type="evidence" value="ECO:0007669"/>
    <property type="project" value="TreeGrafter"/>
</dbReference>